<evidence type="ECO:0000256" key="3">
    <source>
        <dbReference type="ARBA" id="ARBA00001966"/>
    </source>
</evidence>
<dbReference type="SFLD" id="SFLDG01070">
    <property type="entry name" value="PLP-dependent"/>
    <property type="match status" value="1"/>
</dbReference>
<dbReference type="InterPro" id="IPR022462">
    <property type="entry name" value="EpmB"/>
</dbReference>
<dbReference type="SFLD" id="SFLDF00314">
    <property type="entry name" value="L-lysine_2_3-aminomutase_(yjeK"/>
    <property type="match status" value="1"/>
</dbReference>
<dbReference type="STRING" id="314285.KT71_03552"/>
<keyword evidence="8 14" id="KW-0479">Metal-binding</keyword>
<dbReference type="SUPFAM" id="SSF102114">
    <property type="entry name" value="Radical SAM enzymes"/>
    <property type="match status" value="1"/>
</dbReference>
<dbReference type="GO" id="GO:0016853">
    <property type="term" value="F:isomerase activity"/>
    <property type="evidence" value="ECO:0007669"/>
    <property type="project" value="UniProtKB-KW"/>
</dbReference>
<sequence>MSAAPQTLQLHSRHSWQEQLQQAIRTPSELSAALGLTLEELPYSAAADDAFPLLVPAAFVARMEKGNAWDPLLRQVLAVPQENLPAEGFSDDPVGETSLYADTPGVIQKYQGRALLVATGQCAVNCRYCFRRSYPYGDNSQSSKERLAAIDTLLADPSIGEVILSGGDPLLLPDASLAAIARRLRGNTRGITLRIHTRLPIVIPDRVTASLIDALMPREQRVVVVVHSNHPREIDHDTARALERLRDGGVTVLNQSVLLKGINDDADVLAELSDQLFAAGAMPYYLHMLDKVAGSAHFEVSELRARQILGQLASKRPGYLVPKLAVEVPGADSKREIAPDYVGGF</sequence>
<evidence type="ECO:0000256" key="12">
    <source>
        <dbReference type="ARBA" id="ARBA00023235"/>
    </source>
</evidence>
<feature type="modified residue" description="N6-(pyridoxal phosphate)lysine" evidence="15">
    <location>
        <position position="334"/>
    </location>
</feature>
<dbReference type="InterPro" id="IPR013785">
    <property type="entry name" value="Aldolase_TIM"/>
</dbReference>
<evidence type="ECO:0000256" key="1">
    <source>
        <dbReference type="ARBA" id="ARBA00001352"/>
    </source>
</evidence>
<dbReference type="RefSeq" id="WP_008293120.1">
    <property type="nucleotide sequence ID" value="NZ_CM002299.1"/>
</dbReference>
<dbReference type="PROSITE" id="PS51918">
    <property type="entry name" value="RADICAL_SAM"/>
    <property type="match status" value="1"/>
</dbReference>
<dbReference type="InterPro" id="IPR003739">
    <property type="entry name" value="Lys_aminomutase/Glu_NH3_mut"/>
</dbReference>
<evidence type="ECO:0000256" key="7">
    <source>
        <dbReference type="ARBA" id="ARBA00022691"/>
    </source>
</evidence>
<comment type="cofactor">
    <cofactor evidence="2 15">
        <name>pyridoxal 5'-phosphate</name>
        <dbReference type="ChEBI" id="CHEBI:597326"/>
    </cofactor>
</comment>
<evidence type="ECO:0000256" key="15">
    <source>
        <dbReference type="PIRSR" id="PIRSR603739-50"/>
    </source>
</evidence>
<evidence type="ECO:0000313" key="18">
    <source>
        <dbReference type="Proteomes" id="UP000019205"/>
    </source>
</evidence>
<protein>
    <recommendedName>
        <fullName evidence="5">L-lysine 2,3-aminomutase</fullName>
    </recommendedName>
    <alternativeName>
        <fullName evidence="13">EF-P post-translational modification enzyme B</fullName>
    </alternativeName>
</protein>
<evidence type="ECO:0000256" key="9">
    <source>
        <dbReference type="ARBA" id="ARBA00022898"/>
    </source>
</evidence>
<keyword evidence="11 14" id="KW-0411">Iron-sulfur</keyword>
<dbReference type="Pfam" id="PF04055">
    <property type="entry name" value="Radical_SAM"/>
    <property type="match status" value="1"/>
</dbReference>
<evidence type="ECO:0000256" key="6">
    <source>
        <dbReference type="ARBA" id="ARBA00022485"/>
    </source>
</evidence>
<dbReference type="OrthoDB" id="9770937at2"/>
<evidence type="ECO:0000256" key="8">
    <source>
        <dbReference type="ARBA" id="ARBA00022723"/>
    </source>
</evidence>
<comment type="cofactor">
    <cofactor evidence="3">
        <name>[4Fe-4S] cluster</name>
        <dbReference type="ChEBI" id="CHEBI:49883"/>
    </cofactor>
</comment>
<evidence type="ECO:0000256" key="2">
    <source>
        <dbReference type="ARBA" id="ARBA00001933"/>
    </source>
</evidence>
<feature type="binding site" evidence="14">
    <location>
        <position position="129"/>
    </location>
    <ligand>
        <name>[4Fe-4S] cluster</name>
        <dbReference type="ChEBI" id="CHEBI:49883"/>
        <note>4Fe-4S-S-AdoMet</note>
    </ligand>
</feature>
<dbReference type="NCBIfam" id="TIGR03821">
    <property type="entry name" value="EFP_modif_epmB"/>
    <property type="match status" value="1"/>
</dbReference>
<feature type="binding site" evidence="14">
    <location>
        <position position="122"/>
    </location>
    <ligand>
        <name>[4Fe-4S] cluster</name>
        <dbReference type="ChEBI" id="CHEBI:49883"/>
        <note>4Fe-4S-S-AdoMet</note>
    </ligand>
</feature>
<feature type="domain" description="Radical SAM core" evidence="16">
    <location>
        <begin position="108"/>
        <end position="320"/>
    </location>
</feature>
<dbReference type="SFLD" id="SFLDS00029">
    <property type="entry name" value="Radical_SAM"/>
    <property type="match status" value="1"/>
</dbReference>
<evidence type="ECO:0000256" key="5">
    <source>
        <dbReference type="ARBA" id="ARBA00022363"/>
    </source>
</evidence>
<comment type="catalytic activity">
    <reaction evidence="1">
        <text>L-lysine = D-beta-lysine</text>
        <dbReference type="Rhea" id="RHEA:44148"/>
        <dbReference type="ChEBI" id="CHEBI:32551"/>
        <dbReference type="ChEBI" id="CHEBI:84138"/>
    </reaction>
</comment>
<keyword evidence="7" id="KW-0949">S-adenosyl-L-methionine</keyword>
<dbReference type="AlphaFoldDB" id="A4A7M2"/>
<dbReference type="GO" id="GO:0046872">
    <property type="term" value="F:metal ion binding"/>
    <property type="evidence" value="ECO:0007669"/>
    <property type="project" value="UniProtKB-KW"/>
</dbReference>
<evidence type="ECO:0000313" key="17">
    <source>
        <dbReference type="EMBL" id="EAQ98291.1"/>
    </source>
</evidence>
<dbReference type="PIRSF" id="PIRSF004911">
    <property type="entry name" value="DUF160"/>
    <property type="match status" value="1"/>
</dbReference>
<dbReference type="NCBIfam" id="TIGR00238">
    <property type="entry name" value="KamA family radical SAM protein"/>
    <property type="match status" value="1"/>
</dbReference>
<comment type="caution">
    <text evidence="17">The sequence shown here is derived from an EMBL/GenBank/DDBJ whole genome shotgun (WGS) entry which is preliminary data.</text>
</comment>
<evidence type="ECO:0000256" key="4">
    <source>
        <dbReference type="ARBA" id="ARBA00008703"/>
    </source>
</evidence>
<comment type="similarity">
    <text evidence="4">Belongs to the radical SAM superfamily. KamA family.</text>
</comment>
<dbReference type="CDD" id="cd01335">
    <property type="entry name" value="Radical_SAM"/>
    <property type="match status" value="1"/>
</dbReference>
<evidence type="ECO:0000256" key="13">
    <source>
        <dbReference type="ARBA" id="ARBA00030756"/>
    </source>
</evidence>
<dbReference type="GO" id="GO:0051539">
    <property type="term" value="F:4 iron, 4 sulfur cluster binding"/>
    <property type="evidence" value="ECO:0007669"/>
    <property type="project" value="UniProtKB-KW"/>
</dbReference>
<evidence type="ECO:0000259" key="16">
    <source>
        <dbReference type="PROSITE" id="PS51918"/>
    </source>
</evidence>
<accession>A4A7M2</accession>
<feature type="binding site" evidence="14">
    <location>
        <position position="126"/>
    </location>
    <ligand>
        <name>[4Fe-4S] cluster</name>
        <dbReference type="ChEBI" id="CHEBI:49883"/>
        <note>4Fe-4S-S-AdoMet</note>
    </ligand>
</feature>
<dbReference type="Gene3D" id="3.20.20.70">
    <property type="entry name" value="Aldolase class I"/>
    <property type="match status" value="1"/>
</dbReference>
<gene>
    <name evidence="17" type="ORF">KT71_03552</name>
</gene>
<evidence type="ECO:0000256" key="14">
    <source>
        <dbReference type="PIRSR" id="PIRSR004911-1"/>
    </source>
</evidence>
<organism evidence="17 18">
    <name type="scientific">Congregibacter litoralis KT71</name>
    <dbReference type="NCBI Taxonomy" id="314285"/>
    <lineage>
        <taxon>Bacteria</taxon>
        <taxon>Pseudomonadati</taxon>
        <taxon>Pseudomonadota</taxon>
        <taxon>Gammaproteobacteria</taxon>
        <taxon>Cellvibrionales</taxon>
        <taxon>Halieaceae</taxon>
        <taxon>Congregibacter</taxon>
    </lineage>
</organism>
<evidence type="ECO:0000256" key="10">
    <source>
        <dbReference type="ARBA" id="ARBA00023004"/>
    </source>
</evidence>
<keyword evidence="9 15" id="KW-0663">Pyridoxal phosphate</keyword>
<dbReference type="InterPro" id="IPR058240">
    <property type="entry name" value="rSAM_sf"/>
</dbReference>
<dbReference type="HOGENOM" id="CLU_032161_2_0_6"/>
<keyword evidence="10" id="KW-0408">Iron</keyword>
<dbReference type="PANTHER" id="PTHR30538:SF1">
    <property type="entry name" value="L-LYSINE 2,3-AMINOMUTASE"/>
    <property type="match status" value="1"/>
</dbReference>
<name>A4A7M2_9GAMM</name>
<dbReference type="InterPro" id="IPR007197">
    <property type="entry name" value="rSAM"/>
</dbReference>
<dbReference type="EMBL" id="AAOA02000002">
    <property type="protein sequence ID" value="EAQ98291.1"/>
    <property type="molecule type" value="Genomic_DNA"/>
</dbReference>
<proteinExistence type="inferred from homology"/>
<dbReference type="eggNOG" id="COG1509">
    <property type="taxonomic scope" value="Bacteria"/>
</dbReference>
<keyword evidence="12 17" id="KW-0413">Isomerase</keyword>
<keyword evidence="6 14" id="KW-0004">4Fe-4S</keyword>
<evidence type="ECO:0000256" key="11">
    <source>
        <dbReference type="ARBA" id="ARBA00023014"/>
    </source>
</evidence>
<reference evidence="17 18" key="2">
    <citation type="journal article" date="2009" name="PLoS ONE">
        <title>The photosynthetic apparatus and its regulation in the aerobic gammaproteobacterium Congregibacter litoralis gen. nov., sp. nov.</title>
        <authorList>
            <person name="Spring S."/>
            <person name="Lunsdorf H."/>
            <person name="Fuchs B.M."/>
            <person name="Tindall B.J."/>
        </authorList>
    </citation>
    <scope>NUCLEOTIDE SEQUENCE [LARGE SCALE GENOMIC DNA]</scope>
    <source>
        <strain evidence="17">KT71</strain>
    </source>
</reference>
<reference evidence="17 18" key="1">
    <citation type="journal article" date="2007" name="Proc. Natl. Acad. Sci. U.S.A.">
        <title>Characterization of a marine gammaproteobacterium capable of aerobic anoxygenic photosynthesis.</title>
        <authorList>
            <person name="Fuchs B.M."/>
            <person name="Spring S."/>
            <person name="Teeling H."/>
            <person name="Quast C."/>
            <person name="Wulf J."/>
            <person name="Schattenhofer M."/>
            <person name="Yan S."/>
            <person name="Ferriera S."/>
            <person name="Johnson J."/>
            <person name="Glockner F.O."/>
            <person name="Amann R."/>
        </authorList>
    </citation>
    <scope>NUCLEOTIDE SEQUENCE [LARGE SCALE GENOMIC DNA]</scope>
    <source>
        <strain evidence="17">KT71</strain>
    </source>
</reference>
<dbReference type="Proteomes" id="UP000019205">
    <property type="component" value="Chromosome"/>
</dbReference>
<keyword evidence="18" id="KW-1185">Reference proteome</keyword>
<dbReference type="PANTHER" id="PTHR30538">
    <property type="entry name" value="LYSINE 2,3-AMINOMUTASE-RELATED"/>
    <property type="match status" value="1"/>
</dbReference>